<dbReference type="Proteomes" id="UP001529510">
    <property type="component" value="Unassembled WGS sequence"/>
</dbReference>
<feature type="non-terminal residue" evidence="2">
    <location>
        <position position="1"/>
    </location>
</feature>
<reference evidence="2 3" key="1">
    <citation type="submission" date="2024-05" db="EMBL/GenBank/DDBJ databases">
        <title>Genome sequencing and assembly of Indian major carp, Cirrhinus mrigala (Hamilton, 1822).</title>
        <authorList>
            <person name="Mohindra V."/>
            <person name="Chowdhury L.M."/>
            <person name="Lal K."/>
            <person name="Jena J.K."/>
        </authorList>
    </citation>
    <scope>NUCLEOTIDE SEQUENCE [LARGE SCALE GENOMIC DNA]</scope>
    <source>
        <strain evidence="2">CM1030</strain>
        <tissue evidence="2">Blood</tissue>
    </source>
</reference>
<gene>
    <name evidence="2" type="ORF">M9458_002955</name>
</gene>
<protein>
    <submittedName>
        <fullName evidence="2">Uncharacterized protein</fullName>
    </submittedName>
</protein>
<sequence>VSPAHAGGPVSAEGINDAPQVVSGSPSSDDEPSRMNHGALQPLSHYLDTRRVLPGVSEWVLNMVSSG</sequence>
<comment type="caution">
    <text evidence="2">The sequence shown here is derived from an EMBL/GenBank/DDBJ whole genome shotgun (WGS) entry which is preliminary data.</text>
</comment>
<dbReference type="AlphaFoldDB" id="A0ABD0RMY6"/>
<feature type="non-terminal residue" evidence="2">
    <location>
        <position position="67"/>
    </location>
</feature>
<dbReference type="EMBL" id="JAMKFB020000002">
    <property type="protein sequence ID" value="KAL0199768.1"/>
    <property type="molecule type" value="Genomic_DNA"/>
</dbReference>
<evidence type="ECO:0000313" key="2">
    <source>
        <dbReference type="EMBL" id="KAL0199768.1"/>
    </source>
</evidence>
<keyword evidence="3" id="KW-1185">Reference proteome</keyword>
<accession>A0ABD0RMY6</accession>
<proteinExistence type="predicted"/>
<feature type="region of interest" description="Disordered" evidence="1">
    <location>
        <begin position="1"/>
        <end position="42"/>
    </location>
</feature>
<evidence type="ECO:0000256" key="1">
    <source>
        <dbReference type="SAM" id="MobiDB-lite"/>
    </source>
</evidence>
<name>A0ABD0RMY6_CIRMR</name>
<evidence type="ECO:0000313" key="3">
    <source>
        <dbReference type="Proteomes" id="UP001529510"/>
    </source>
</evidence>
<organism evidence="2 3">
    <name type="scientific">Cirrhinus mrigala</name>
    <name type="common">Mrigala</name>
    <dbReference type="NCBI Taxonomy" id="683832"/>
    <lineage>
        <taxon>Eukaryota</taxon>
        <taxon>Metazoa</taxon>
        <taxon>Chordata</taxon>
        <taxon>Craniata</taxon>
        <taxon>Vertebrata</taxon>
        <taxon>Euteleostomi</taxon>
        <taxon>Actinopterygii</taxon>
        <taxon>Neopterygii</taxon>
        <taxon>Teleostei</taxon>
        <taxon>Ostariophysi</taxon>
        <taxon>Cypriniformes</taxon>
        <taxon>Cyprinidae</taxon>
        <taxon>Labeoninae</taxon>
        <taxon>Labeonini</taxon>
        <taxon>Cirrhinus</taxon>
    </lineage>
</organism>